<dbReference type="Ensembl" id="ENSMUST00000162313.8">
    <property type="protein sequence ID" value="ENSMUSP00000125101.2"/>
    <property type="gene ID" value="ENSMUSG00000043592.16"/>
</dbReference>
<dbReference type="AlphaFoldDB" id="E0CXQ5"/>
<sequence length="67" mass="7754">MRGPCQLFDFTGARADQCLKLKYISEGWENVDDSSSQLVPHLHIWHGKCPFRSFCFRRKAGLGNQIR</sequence>
<reference evidence="1" key="3">
    <citation type="submission" date="2025-08" db="UniProtKB">
        <authorList>
            <consortium name="Ensembl"/>
        </authorList>
    </citation>
    <scope>IDENTIFICATION</scope>
    <source>
        <strain evidence="1">C57BL/6J</strain>
    </source>
</reference>
<keyword evidence="3" id="KW-1185">Reference proteome</keyword>
<reference evidence="1 3" key="1">
    <citation type="journal article" date="2009" name="PLoS Biol.">
        <title>Lineage-specific biology revealed by a finished genome assembly of the mouse.</title>
        <authorList>
            <consortium name="Mouse Genome Sequencing Consortium"/>
            <person name="Church D.M."/>
            <person name="Goodstadt L."/>
            <person name="Hillier L.W."/>
            <person name="Zody M.C."/>
            <person name="Goldstein S."/>
            <person name="She X."/>
            <person name="Bult C.J."/>
            <person name="Agarwala R."/>
            <person name="Cherry J.L."/>
            <person name="DiCuccio M."/>
            <person name="Hlavina W."/>
            <person name="Kapustin Y."/>
            <person name="Meric P."/>
            <person name="Maglott D."/>
            <person name="Birtle Z."/>
            <person name="Marques A.C."/>
            <person name="Graves T."/>
            <person name="Zhou S."/>
            <person name="Teague B."/>
            <person name="Potamousis K."/>
            <person name="Churas C."/>
            <person name="Place M."/>
            <person name="Herschleb J."/>
            <person name="Runnheim R."/>
            <person name="Forrest D."/>
            <person name="Amos-Landgraf J."/>
            <person name="Schwartz D.C."/>
            <person name="Cheng Z."/>
            <person name="Lindblad-Toh K."/>
            <person name="Eichler E.E."/>
            <person name="Ponting C.P."/>
        </authorList>
    </citation>
    <scope>NUCLEOTIDE SEQUENCE [LARGE SCALE GENOMIC DNA]</scope>
    <source>
        <strain evidence="1 3">C57BL/6J</strain>
    </source>
</reference>
<keyword evidence="4" id="KW-1267">Proteomics identification</keyword>
<dbReference type="MGI" id="MGI:1923839">
    <property type="gene designation" value="Unc5cl"/>
</dbReference>
<evidence type="ECO:0000313" key="2">
    <source>
        <dbReference type="MGI" id="MGI:1923839"/>
    </source>
</evidence>
<reference evidence="1 3" key="2">
    <citation type="journal article" date="2011" name="PLoS Biol.">
        <title>Modernizing reference genome assemblies.</title>
        <authorList>
            <person name="Church D.M."/>
            <person name="Schneider V.A."/>
            <person name="Graves T."/>
            <person name="Auger K."/>
            <person name="Cunningham F."/>
            <person name="Bouk N."/>
            <person name="Chen H.C."/>
            <person name="Agarwala R."/>
            <person name="McLaren W.M."/>
            <person name="Ritchie G.R."/>
            <person name="Albracht D."/>
            <person name="Kremitzki M."/>
            <person name="Rock S."/>
            <person name="Kotkiewicz H."/>
            <person name="Kremitzki C."/>
            <person name="Wollam A."/>
            <person name="Trani L."/>
            <person name="Fulton L."/>
            <person name="Fulton R."/>
            <person name="Matthews L."/>
            <person name="Whitehead S."/>
            <person name="Chow W."/>
            <person name="Torrance J."/>
            <person name="Dunn M."/>
            <person name="Harden G."/>
            <person name="Threadgold G."/>
            <person name="Wood J."/>
            <person name="Collins J."/>
            <person name="Heath P."/>
            <person name="Griffiths G."/>
            <person name="Pelan S."/>
            <person name="Grafham D."/>
            <person name="Eichler E.E."/>
            <person name="Weinstock G."/>
            <person name="Mardis E.R."/>
            <person name="Wilson R.K."/>
            <person name="Howe K."/>
            <person name="Flicek P."/>
            <person name="Hubbard T."/>
        </authorList>
    </citation>
    <scope>NUCLEOTIDE SEQUENCE [LARGE SCALE GENOMIC DNA]</scope>
    <source>
        <strain evidence="1 3">C57BL/6J</strain>
    </source>
</reference>
<evidence type="ECO:0000313" key="1">
    <source>
        <dbReference type="Ensembl" id="ENSMUSP00000125101.2"/>
    </source>
</evidence>
<reference evidence="1" key="4">
    <citation type="submission" date="2025-09" db="UniProtKB">
        <authorList>
            <consortium name="Ensembl"/>
        </authorList>
    </citation>
    <scope>IDENTIFICATION</scope>
    <source>
        <strain evidence="1">C57BL/6J</strain>
    </source>
</reference>
<dbReference type="ExpressionAtlas" id="E0CXQ5">
    <property type="expression patterns" value="baseline and differential"/>
</dbReference>
<name>E0CXQ5_MOUSE</name>
<dbReference type="Proteomes" id="UP000000589">
    <property type="component" value="Chromosome 17"/>
</dbReference>
<organism evidence="1 3">
    <name type="scientific">Mus musculus</name>
    <name type="common">Mouse</name>
    <dbReference type="NCBI Taxonomy" id="10090"/>
    <lineage>
        <taxon>Eukaryota</taxon>
        <taxon>Metazoa</taxon>
        <taxon>Chordata</taxon>
        <taxon>Craniata</taxon>
        <taxon>Vertebrata</taxon>
        <taxon>Euteleostomi</taxon>
        <taxon>Mammalia</taxon>
        <taxon>Eutheria</taxon>
        <taxon>Euarchontoglires</taxon>
        <taxon>Glires</taxon>
        <taxon>Rodentia</taxon>
        <taxon>Myomorpha</taxon>
        <taxon>Muroidea</taxon>
        <taxon>Muridae</taxon>
        <taxon>Murinae</taxon>
        <taxon>Mus</taxon>
        <taxon>Mus</taxon>
    </lineage>
</organism>
<dbReference type="VEuPathDB" id="HostDB:ENSMUSG00000043592"/>
<dbReference type="GeneTree" id="ENSGT00950000182815"/>
<evidence type="ECO:0007829" key="4">
    <source>
        <dbReference type="ProteomicsDB" id="E0CXQ5"/>
    </source>
</evidence>
<protein>
    <submittedName>
        <fullName evidence="1">Unc-5 family C-terminal like</fullName>
    </submittedName>
</protein>
<evidence type="ECO:0000313" key="3">
    <source>
        <dbReference type="Proteomes" id="UP000000589"/>
    </source>
</evidence>
<proteinExistence type="evidence at protein level"/>
<dbReference type="AGR" id="MGI:1923839"/>
<gene>
    <name evidence="1 2" type="primary">Unc5cl</name>
</gene>
<dbReference type="Antibodypedia" id="29981">
    <property type="antibodies" value="147 antibodies from 29 providers"/>
</dbReference>
<accession>E0CXQ5</accession>
<dbReference type="Bgee" id="ENSMUSG00000043592">
    <property type="expression patterns" value="Expressed in basioccipital bone and 95 other cell types or tissues"/>
</dbReference>
<dbReference type="ProteomicsDB" id="354874"/>